<feature type="region of interest" description="Disordered" evidence="1">
    <location>
        <begin position="340"/>
        <end position="365"/>
    </location>
</feature>
<reference evidence="3 4" key="1">
    <citation type="submission" date="2015-04" db="EMBL/GenBank/DDBJ databases">
        <authorList>
            <consortium name="Pathogen Informatics"/>
        </authorList>
    </citation>
    <scope>NUCLEOTIDE SEQUENCE [LARGE SCALE GENOMIC DNA]</scope>
    <source>
        <strain evidence="3 4">SGS1</strain>
    </source>
</reference>
<feature type="region of interest" description="Disordered" evidence="1">
    <location>
        <begin position="175"/>
        <end position="222"/>
    </location>
</feature>
<keyword evidence="4" id="KW-1185">Reference proteome</keyword>
<dbReference type="Proteomes" id="UP000220158">
    <property type="component" value="Chromosome 12"/>
</dbReference>
<dbReference type="KEGG" id="prel:PRELSG_1210100"/>
<organism evidence="3 4">
    <name type="scientific">Plasmodium relictum</name>
    <dbReference type="NCBI Taxonomy" id="85471"/>
    <lineage>
        <taxon>Eukaryota</taxon>
        <taxon>Sar</taxon>
        <taxon>Alveolata</taxon>
        <taxon>Apicomplexa</taxon>
        <taxon>Aconoidasida</taxon>
        <taxon>Haemosporida</taxon>
        <taxon>Plasmodiidae</taxon>
        <taxon>Plasmodium</taxon>
        <taxon>Plasmodium (Haemamoeba)</taxon>
    </lineage>
</organism>
<evidence type="ECO:0000313" key="4">
    <source>
        <dbReference type="Proteomes" id="UP000220158"/>
    </source>
</evidence>
<dbReference type="Pfam" id="PF08373">
    <property type="entry name" value="RAP"/>
    <property type="match status" value="1"/>
</dbReference>
<protein>
    <submittedName>
        <fullName evidence="3">RAP protein, putative</fullName>
    </submittedName>
</protein>
<evidence type="ECO:0000313" key="3">
    <source>
        <dbReference type="EMBL" id="CRH01217.1"/>
    </source>
</evidence>
<dbReference type="VEuPathDB" id="PlasmoDB:PRELSG_1210100"/>
<feature type="compositionally biased region" description="Basic and acidic residues" evidence="1">
    <location>
        <begin position="175"/>
        <end position="190"/>
    </location>
</feature>
<dbReference type="InterPro" id="IPR013584">
    <property type="entry name" value="RAP"/>
</dbReference>
<dbReference type="SMART" id="SM00952">
    <property type="entry name" value="RAP"/>
    <property type="match status" value="1"/>
</dbReference>
<dbReference type="EMBL" id="LN835307">
    <property type="protein sequence ID" value="CRH01217.1"/>
    <property type="molecule type" value="Genomic_DNA"/>
</dbReference>
<accession>A0A1J1HCB3</accession>
<sequence>MLIRKSRNFFFKFRSCRKFCDNNNYINNSYLNYIQVNKNINDKINKEKKYYKDETKINNENIKNLENFNDLNNINDKIEFSLKNEETNFDNHINNLEVNEAVYSGNDNIKKKNINFNVNENVFNDKNKNKNKILGGDGLHNMDNETLSNTYDSFDEEKIKSNEYKNKCKEENIQEDKINKKNKKNIESSDKVANNNNTNQLHDINDSNNLKSNYKSENENMHDYDDLNGENIVGKFNDLNEDITTNNVNTFDNDPLNIKDSEINDSNYSNDSFDESNFESLSNKKISDSSNTSNDDSEKLIENEEDIPNIFEVDENLSEEEKKEKLKLIKLITEKLAGPLKSKNEDNSSSEKNSKSEEDSIFGDNRPIAIEVDGPSHFYANSNRYTTYTKLKHRILTKLGYNVIHISYIDWRKLRNKSEREEFILKKLKEKNDEFLDDNDRIYYNERMNMIKEDYMKYMKQKKDKSE</sequence>
<dbReference type="OrthoDB" id="413408at2759"/>
<dbReference type="GeneID" id="39737345"/>
<dbReference type="PROSITE" id="PS51286">
    <property type="entry name" value="RAP"/>
    <property type="match status" value="1"/>
</dbReference>
<feature type="domain" description="RAP" evidence="2">
    <location>
        <begin position="368"/>
        <end position="426"/>
    </location>
</feature>
<proteinExistence type="predicted"/>
<feature type="compositionally biased region" description="Polar residues" evidence="1">
    <location>
        <begin position="192"/>
        <end position="213"/>
    </location>
</feature>
<dbReference type="RefSeq" id="XP_028534218.1">
    <property type="nucleotide sequence ID" value="XM_028677872.1"/>
</dbReference>
<evidence type="ECO:0000256" key="1">
    <source>
        <dbReference type="SAM" id="MobiDB-lite"/>
    </source>
</evidence>
<gene>
    <name evidence="3" type="ORF">PRELSG_1210100</name>
</gene>
<name>A0A1J1HCB3_PLARL</name>
<feature type="region of interest" description="Disordered" evidence="1">
    <location>
        <begin position="262"/>
        <end position="306"/>
    </location>
</feature>
<evidence type="ECO:0000259" key="2">
    <source>
        <dbReference type="PROSITE" id="PS51286"/>
    </source>
</evidence>
<dbReference type="AlphaFoldDB" id="A0A1J1HCB3"/>